<sequence>MNPQELKSILSSGLLSFPVTDFDAAGNFRA</sequence>
<dbReference type="AlphaFoldDB" id="A0A239K4R7"/>
<reference evidence="2" key="1">
    <citation type="submission" date="2017-06" db="EMBL/GenBank/DDBJ databases">
        <authorList>
            <person name="Varghese N."/>
            <person name="Submissions S."/>
        </authorList>
    </citation>
    <scope>NUCLEOTIDE SEQUENCE [LARGE SCALE GENOMIC DNA]</scope>
    <source>
        <strain evidence="2">CIP 108523</strain>
    </source>
</reference>
<proteinExistence type="predicted"/>
<gene>
    <name evidence="1" type="ORF">SAMN05216255_0151</name>
</gene>
<accession>A0A239K4R7</accession>
<organism evidence="1 2">
    <name type="scientific">Pseudomonas segetis</name>
    <dbReference type="NCBI Taxonomy" id="298908"/>
    <lineage>
        <taxon>Bacteria</taxon>
        <taxon>Pseudomonadati</taxon>
        <taxon>Pseudomonadota</taxon>
        <taxon>Gammaproteobacteria</taxon>
        <taxon>Pseudomonadales</taxon>
        <taxon>Pseudomonadaceae</taxon>
        <taxon>Pseudomonas</taxon>
    </lineage>
</organism>
<keyword evidence="2" id="KW-1185">Reference proteome</keyword>
<protein>
    <submittedName>
        <fullName evidence="1">5-dehydro-4-deoxyglucarate dehydratase</fullName>
    </submittedName>
</protein>
<name>A0A239K4R7_9PSED</name>
<evidence type="ECO:0000313" key="1">
    <source>
        <dbReference type="EMBL" id="SNT12629.1"/>
    </source>
</evidence>
<feature type="non-terminal residue" evidence="1">
    <location>
        <position position="30"/>
    </location>
</feature>
<evidence type="ECO:0000313" key="2">
    <source>
        <dbReference type="Proteomes" id="UP000242915"/>
    </source>
</evidence>
<dbReference type="Proteomes" id="UP000242915">
    <property type="component" value="Unassembled WGS sequence"/>
</dbReference>
<dbReference type="EMBL" id="FZOG01000012">
    <property type="protein sequence ID" value="SNT12629.1"/>
    <property type="molecule type" value="Genomic_DNA"/>
</dbReference>